<feature type="region of interest" description="Disordered" evidence="2">
    <location>
        <begin position="149"/>
        <end position="190"/>
    </location>
</feature>
<dbReference type="GO" id="GO:0005634">
    <property type="term" value="C:nucleus"/>
    <property type="evidence" value="ECO:0007669"/>
    <property type="project" value="TreeGrafter"/>
</dbReference>
<dbReference type="SMART" id="SM00360">
    <property type="entry name" value="RRM"/>
    <property type="match status" value="1"/>
</dbReference>
<dbReference type="Gramene" id="Psat5g204360.1">
    <property type="protein sequence ID" value="Psat5g204360.1.cds"/>
    <property type="gene ID" value="Psat5g204360"/>
</dbReference>
<feature type="compositionally biased region" description="Polar residues" evidence="2">
    <location>
        <begin position="292"/>
        <end position="310"/>
    </location>
</feature>
<keyword evidence="1" id="KW-0694">RNA-binding</keyword>
<feature type="compositionally biased region" description="Polar residues" evidence="2">
    <location>
        <begin position="361"/>
        <end position="375"/>
    </location>
</feature>
<dbReference type="GO" id="GO:0005737">
    <property type="term" value="C:cytoplasm"/>
    <property type="evidence" value="ECO:0007669"/>
    <property type="project" value="TreeGrafter"/>
</dbReference>
<feature type="domain" description="RRM" evidence="3">
    <location>
        <begin position="503"/>
        <end position="580"/>
    </location>
</feature>
<evidence type="ECO:0000313" key="5">
    <source>
        <dbReference type="Proteomes" id="UP001058974"/>
    </source>
</evidence>
<keyword evidence="5" id="KW-1185">Reference proteome</keyword>
<evidence type="ECO:0000313" key="4">
    <source>
        <dbReference type="EMBL" id="KAI5410359.1"/>
    </source>
</evidence>
<feature type="compositionally biased region" description="Polar residues" evidence="2">
    <location>
        <begin position="637"/>
        <end position="655"/>
    </location>
</feature>
<dbReference type="Gene3D" id="3.30.70.330">
    <property type="match status" value="1"/>
</dbReference>
<dbReference type="Pfam" id="PF00076">
    <property type="entry name" value="RRM_1"/>
    <property type="match status" value="1"/>
</dbReference>
<dbReference type="Gene3D" id="1.20.1390.10">
    <property type="entry name" value="PWI domain"/>
    <property type="match status" value="1"/>
</dbReference>
<dbReference type="InterPro" id="IPR035979">
    <property type="entry name" value="RBD_domain_sf"/>
</dbReference>
<dbReference type="Gramene" id="PSAT_LOCUS20958_t1">
    <property type="protein sequence ID" value="CAL5201759.1"/>
    <property type="gene ID" value="PSAT_LOCUS20958"/>
</dbReference>
<dbReference type="Pfam" id="PF01480">
    <property type="entry name" value="PWI"/>
    <property type="match status" value="1"/>
</dbReference>
<dbReference type="PANTHER" id="PTHR14738">
    <property type="entry name" value="ZINC FINGER CCCH DOMAIN-CONTAINING PROTEIN 14"/>
    <property type="match status" value="1"/>
</dbReference>
<feature type="compositionally biased region" description="Basic and acidic residues" evidence="2">
    <location>
        <begin position="101"/>
        <end position="124"/>
    </location>
</feature>
<dbReference type="EMBL" id="JAMSHJ010000005">
    <property type="protein sequence ID" value="KAI5410359.1"/>
    <property type="molecule type" value="Genomic_DNA"/>
</dbReference>
<evidence type="ECO:0000256" key="2">
    <source>
        <dbReference type="SAM" id="MobiDB-lite"/>
    </source>
</evidence>
<dbReference type="Proteomes" id="UP001058974">
    <property type="component" value="Chromosome 5"/>
</dbReference>
<reference evidence="4 5" key="1">
    <citation type="journal article" date="2022" name="Nat. Genet.">
        <title>Improved pea reference genome and pan-genome highlight genomic features and evolutionary characteristics.</title>
        <authorList>
            <person name="Yang T."/>
            <person name="Liu R."/>
            <person name="Luo Y."/>
            <person name="Hu S."/>
            <person name="Wang D."/>
            <person name="Wang C."/>
            <person name="Pandey M.K."/>
            <person name="Ge S."/>
            <person name="Xu Q."/>
            <person name="Li N."/>
            <person name="Li G."/>
            <person name="Huang Y."/>
            <person name="Saxena R.K."/>
            <person name="Ji Y."/>
            <person name="Li M."/>
            <person name="Yan X."/>
            <person name="He Y."/>
            <person name="Liu Y."/>
            <person name="Wang X."/>
            <person name="Xiang C."/>
            <person name="Varshney R.K."/>
            <person name="Ding H."/>
            <person name="Gao S."/>
            <person name="Zong X."/>
        </authorList>
    </citation>
    <scope>NUCLEOTIDE SEQUENCE [LARGE SCALE GENOMIC DNA]</scope>
    <source>
        <strain evidence="4 5">cv. Zhongwan 6</strain>
    </source>
</reference>
<dbReference type="GO" id="GO:0043488">
    <property type="term" value="P:regulation of mRNA stability"/>
    <property type="evidence" value="ECO:0007669"/>
    <property type="project" value="InterPro"/>
</dbReference>
<dbReference type="InterPro" id="IPR000504">
    <property type="entry name" value="RRM_dom"/>
</dbReference>
<proteinExistence type="predicted"/>
<dbReference type="OrthoDB" id="4726at2759"/>
<dbReference type="Gramene" id="Psat05G0574700-T1">
    <property type="protein sequence ID" value="KAI5410359.1"/>
    <property type="gene ID" value="KIW84_055747"/>
</dbReference>
<accession>A0A9D4WYN7</accession>
<feature type="region of interest" description="Disordered" evidence="2">
    <location>
        <begin position="581"/>
        <end position="619"/>
    </location>
</feature>
<protein>
    <recommendedName>
        <fullName evidence="3">RRM domain-containing protein</fullName>
    </recommendedName>
</protein>
<evidence type="ECO:0000256" key="1">
    <source>
        <dbReference type="PROSITE-ProRule" id="PRU00176"/>
    </source>
</evidence>
<feature type="region of interest" description="Disordered" evidence="2">
    <location>
        <begin position="632"/>
        <end position="672"/>
    </location>
</feature>
<evidence type="ECO:0000259" key="3">
    <source>
        <dbReference type="PROSITE" id="PS50102"/>
    </source>
</evidence>
<organism evidence="4 5">
    <name type="scientific">Pisum sativum</name>
    <name type="common">Garden pea</name>
    <name type="synonym">Lathyrus oleraceus</name>
    <dbReference type="NCBI Taxonomy" id="3888"/>
    <lineage>
        <taxon>Eukaryota</taxon>
        <taxon>Viridiplantae</taxon>
        <taxon>Streptophyta</taxon>
        <taxon>Embryophyta</taxon>
        <taxon>Tracheophyta</taxon>
        <taxon>Spermatophyta</taxon>
        <taxon>Magnoliopsida</taxon>
        <taxon>eudicotyledons</taxon>
        <taxon>Gunneridae</taxon>
        <taxon>Pentapetalae</taxon>
        <taxon>rosids</taxon>
        <taxon>fabids</taxon>
        <taxon>Fabales</taxon>
        <taxon>Fabaceae</taxon>
        <taxon>Papilionoideae</taxon>
        <taxon>50 kb inversion clade</taxon>
        <taxon>NPAAA clade</taxon>
        <taxon>Hologalegina</taxon>
        <taxon>IRL clade</taxon>
        <taxon>Fabeae</taxon>
        <taxon>Lathyrus</taxon>
    </lineage>
</organism>
<feature type="region of interest" description="Disordered" evidence="2">
    <location>
        <begin position="329"/>
        <end position="375"/>
    </location>
</feature>
<dbReference type="InterPro" id="IPR040366">
    <property type="entry name" value="Nab2/ZC3H14"/>
</dbReference>
<feature type="region of interest" description="Disordered" evidence="2">
    <location>
        <begin position="101"/>
        <end position="136"/>
    </location>
</feature>
<feature type="compositionally biased region" description="Basic and acidic residues" evidence="2">
    <location>
        <begin position="178"/>
        <end position="189"/>
    </location>
</feature>
<sequence>MGSVDRDDNRIFEANFSTDGSKKLGEIVKEKLKEFMGEYSDDTFVEYVIVLLRNGKSKEQAKTELDVFLADKSDAFVCWLWDHLHLNLALYVKPKKLQDEAPKRKLTSEIETRSDSNSKLERGNSNKFSRTRHNKDWKGLVRGAAEARLEEQVQPKVDHSPRSPSPKPEPAVQRKRGRADEKHRTKRDVASQVNVAASRRLLQFAVRDAVGTSRTTNLGTSVEPSLKRLRSVVSTSSGDSSLVEHHQRVQSTARVPNAMATVIKAVAEAAEDVKSKSSGSVFDRLGCGMDSSADNSQLNHQQQEKNQSMYLQRPDYDRQFASDTTMIEHETGFPSDSNSDNDSNSDDEGRHNLNVIGRGVTGTSQISSSVGNRGSDSLMEQYSVAKYAGDSLRLNQNREPDQSAAARNTSRKIVNISVNVNTWKPEQYQEPRVVTEFNGHKTLNNETGDPRSNVQLVKENTQAMKISNGNVNIAPDVQKESNKAHCTTGSSVAGRPSEDVDSRTIFVSNVHFAATKDGLSRHFNKFGEVSKVIIVTDAATGQPKGAALVEFMLKEAADNALSLDGTSFMSRLLKVVKKSAAHQESAPTTTWPRVVRGSSFPTARFPRPPFARGMPGSFRPRPPMKLGARSMQWKRGAQTNPADSGSSLNTGNFTMPATRGLTYIRTQSKPEA</sequence>
<dbReference type="AlphaFoldDB" id="A0A9D4WYN7"/>
<gene>
    <name evidence="4" type="ORF">KIW84_055747</name>
</gene>
<feature type="compositionally biased region" description="Basic and acidic residues" evidence="2">
    <location>
        <begin position="149"/>
        <end position="161"/>
    </location>
</feature>
<dbReference type="InterPro" id="IPR012677">
    <property type="entry name" value="Nucleotide-bd_a/b_plait_sf"/>
</dbReference>
<dbReference type="GO" id="GO:0008143">
    <property type="term" value="F:poly(A) binding"/>
    <property type="evidence" value="ECO:0007669"/>
    <property type="project" value="InterPro"/>
</dbReference>
<dbReference type="SUPFAM" id="SSF54928">
    <property type="entry name" value="RNA-binding domain, RBD"/>
    <property type="match status" value="1"/>
</dbReference>
<feature type="region of interest" description="Disordered" evidence="2">
    <location>
        <begin position="286"/>
        <end position="313"/>
    </location>
</feature>
<dbReference type="PROSITE" id="PS50102">
    <property type="entry name" value="RRM"/>
    <property type="match status" value="1"/>
</dbReference>
<dbReference type="PANTHER" id="PTHR14738:SF32">
    <property type="entry name" value="RNA BINDING (RRM_RBD_RNP MOTIFS) FAMILY PROTEIN"/>
    <property type="match status" value="1"/>
</dbReference>
<dbReference type="InterPro" id="IPR002483">
    <property type="entry name" value="PWI_dom"/>
</dbReference>
<dbReference type="FunFam" id="3.30.70.330:FF:000616">
    <property type="entry name" value="RNA binding (RRM/RBD/RNP motifs) family protein"/>
    <property type="match status" value="1"/>
</dbReference>
<name>A0A9D4WYN7_PEA</name>
<comment type="caution">
    <text evidence="4">The sequence shown here is derived from an EMBL/GenBank/DDBJ whole genome shotgun (WGS) entry which is preliminary data.</text>
</comment>